<dbReference type="PANTHER" id="PTHR43429:SF1">
    <property type="entry name" value="NAD(P)H SULFUR OXIDOREDUCTASE (COA-DEPENDENT)"/>
    <property type="match status" value="1"/>
</dbReference>
<accession>A0A399T1Q2</accession>
<keyword evidence="9" id="KW-1185">Reference proteome</keyword>
<evidence type="ECO:0000256" key="4">
    <source>
        <dbReference type="ARBA" id="ARBA00022827"/>
    </source>
</evidence>
<sequence>MEKLLIIGGVAAGATAAAKARRLSPNAQITMLEAGPDVSFANCGLPYYIAGDIDSRSKLILQSPESFNEQYQVEVHVNTLVESIDKDKKQVHMSNSQNGQKRTFEYTKLILAQGGRPIQPDVPGAGADHVFSLWTLEDMDKIDYHLKNNNPKTAVVVGGGFIGLEMVEALVKRGLKVHVVEKMQHVMPLMEAETAGFLTRELLAFGVGIHTETAVIKINSNSVELDNGKTLEADMVLLSVGVRPTLQLAKDAGLEMGEAGGLLVNDQLQTSAPDIFAAGDMVEIEHRVNGKKVRIPLAGPANRQGRIAAENALGGNHSYKGSIGTSVVRVFDAVAGSTGLSLQQARAAGIDADAVVVHKEHHTSYYPGAETVSVMLVFDKNTGVVLGGQTAGYKGADKRLDVIATACAGKLTVSDLADVDFAYSPPIGTANDAMNMAAYAAENKMSGYGPSILVSELDAYLETKERLIVLDIRDVFAHQKSKMNGAHHLPLEMLQPNLDRIPKDIAILVYDETGKKGHQAVRTLIGAGCKEVMNISGGHTSLQRHAAAAGFRNINMLPLPIEKKSIGEKVMEETETNKNVSASELKKLVIDVRTPGEFRSGAFPDAVNIPLDDIMTGKGELGENMDREIIVYCATGARSAYAQQVLMSRGFSNVTNGGGISAMMSRY</sequence>
<comment type="similarity">
    <text evidence="2">Belongs to the class-III pyridine nucleotide-disulfide oxidoreductase family.</text>
</comment>
<protein>
    <submittedName>
        <fullName evidence="8">CoA-disulfide reductase</fullName>
    </submittedName>
</protein>
<dbReference type="Pfam" id="PF02852">
    <property type="entry name" value="Pyr_redox_dim"/>
    <property type="match status" value="1"/>
</dbReference>
<evidence type="ECO:0000256" key="6">
    <source>
        <dbReference type="ARBA" id="ARBA00023284"/>
    </source>
</evidence>
<evidence type="ECO:0000313" key="8">
    <source>
        <dbReference type="EMBL" id="RIJ49748.1"/>
    </source>
</evidence>
<dbReference type="PANTHER" id="PTHR43429">
    <property type="entry name" value="PYRIDINE NUCLEOTIDE-DISULFIDE OXIDOREDUCTASE DOMAIN-CONTAINING"/>
    <property type="match status" value="1"/>
</dbReference>
<dbReference type="AlphaFoldDB" id="A0A399T1Q2"/>
<dbReference type="SUPFAM" id="SSF52821">
    <property type="entry name" value="Rhodanese/Cell cycle control phosphatase"/>
    <property type="match status" value="2"/>
</dbReference>
<dbReference type="SMART" id="SM00450">
    <property type="entry name" value="RHOD"/>
    <property type="match status" value="2"/>
</dbReference>
<evidence type="ECO:0000259" key="7">
    <source>
        <dbReference type="PROSITE" id="PS50206"/>
    </source>
</evidence>
<dbReference type="CDD" id="cd00158">
    <property type="entry name" value="RHOD"/>
    <property type="match status" value="1"/>
</dbReference>
<dbReference type="PRINTS" id="PR00368">
    <property type="entry name" value="FADPNR"/>
</dbReference>
<dbReference type="InterPro" id="IPR001763">
    <property type="entry name" value="Rhodanese-like_dom"/>
</dbReference>
<keyword evidence="6" id="KW-0676">Redox-active center</keyword>
<feature type="domain" description="Rhodanese" evidence="7">
    <location>
        <begin position="588"/>
        <end position="665"/>
    </location>
</feature>
<dbReference type="OrthoDB" id="9792592at2"/>
<dbReference type="GO" id="GO:0016491">
    <property type="term" value="F:oxidoreductase activity"/>
    <property type="evidence" value="ECO:0007669"/>
    <property type="project" value="UniProtKB-KW"/>
</dbReference>
<dbReference type="RefSeq" id="WP_119436437.1">
    <property type="nucleotide sequence ID" value="NZ_QWGR01000002.1"/>
</dbReference>
<organism evidence="8 9">
    <name type="scientific">Maribellus luteus</name>
    <dbReference type="NCBI Taxonomy" id="2305463"/>
    <lineage>
        <taxon>Bacteria</taxon>
        <taxon>Pseudomonadati</taxon>
        <taxon>Bacteroidota</taxon>
        <taxon>Bacteroidia</taxon>
        <taxon>Marinilabiliales</taxon>
        <taxon>Prolixibacteraceae</taxon>
        <taxon>Maribellus</taxon>
    </lineage>
</organism>
<keyword evidence="4" id="KW-0274">FAD</keyword>
<feature type="domain" description="Rhodanese" evidence="7">
    <location>
        <begin position="463"/>
        <end position="547"/>
    </location>
</feature>
<proteinExistence type="inferred from homology"/>
<reference evidence="8 9" key="1">
    <citation type="submission" date="2018-08" db="EMBL/GenBank/DDBJ databases">
        <title>Pallidiluteibacterium maritimus gen. nov., sp. nov., isolated from coastal sediment.</title>
        <authorList>
            <person name="Zhou L.Y."/>
        </authorList>
    </citation>
    <scope>NUCLEOTIDE SEQUENCE [LARGE SCALE GENOMIC DNA]</scope>
    <source>
        <strain evidence="8 9">XSD2</strain>
    </source>
</reference>
<dbReference type="Gene3D" id="3.50.50.60">
    <property type="entry name" value="FAD/NAD(P)-binding domain"/>
    <property type="match status" value="2"/>
</dbReference>
<keyword evidence="3" id="KW-0285">Flavoprotein</keyword>
<comment type="caution">
    <text evidence="8">The sequence shown here is derived from an EMBL/GenBank/DDBJ whole genome shotgun (WGS) entry which is preliminary data.</text>
</comment>
<dbReference type="PROSITE" id="PS50206">
    <property type="entry name" value="RHODANESE_3"/>
    <property type="match status" value="2"/>
</dbReference>
<dbReference type="SUPFAM" id="SSF51905">
    <property type="entry name" value="FAD/NAD(P)-binding domain"/>
    <property type="match status" value="2"/>
</dbReference>
<dbReference type="SUPFAM" id="SSF55424">
    <property type="entry name" value="FAD/NAD-linked reductases, dimerisation (C-terminal) domain"/>
    <property type="match status" value="1"/>
</dbReference>
<evidence type="ECO:0000256" key="2">
    <source>
        <dbReference type="ARBA" id="ARBA00009130"/>
    </source>
</evidence>
<dbReference type="Pfam" id="PF07992">
    <property type="entry name" value="Pyr_redox_2"/>
    <property type="match status" value="1"/>
</dbReference>
<dbReference type="Proteomes" id="UP000265926">
    <property type="component" value="Unassembled WGS sequence"/>
</dbReference>
<name>A0A399T1Q2_9BACT</name>
<dbReference type="InterPro" id="IPR023753">
    <property type="entry name" value="FAD/NAD-binding_dom"/>
</dbReference>
<comment type="cofactor">
    <cofactor evidence="1">
        <name>FAD</name>
        <dbReference type="ChEBI" id="CHEBI:57692"/>
    </cofactor>
</comment>
<gene>
    <name evidence="8" type="ORF">D1614_03130</name>
</gene>
<evidence type="ECO:0000256" key="3">
    <source>
        <dbReference type="ARBA" id="ARBA00022630"/>
    </source>
</evidence>
<dbReference type="InterPro" id="IPR036873">
    <property type="entry name" value="Rhodanese-like_dom_sf"/>
</dbReference>
<evidence type="ECO:0000313" key="9">
    <source>
        <dbReference type="Proteomes" id="UP000265926"/>
    </source>
</evidence>
<dbReference type="InterPro" id="IPR004099">
    <property type="entry name" value="Pyr_nucl-diS_OxRdtase_dimer"/>
</dbReference>
<dbReference type="InterPro" id="IPR050260">
    <property type="entry name" value="FAD-bd_OxRdtase"/>
</dbReference>
<dbReference type="InterPro" id="IPR016156">
    <property type="entry name" value="FAD/NAD-linked_Rdtase_dimer_sf"/>
</dbReference>
<keyword evidence="5" id="KW-0560">Oxidoreductase</keyword>
<dbReference type="Pfam" id="PF00581">
    <property type="entry name" value="Rhodanese"/>
    <property type="match status" value="2"/>
</dbReference>
<dbReference type="Gene3D" id="3.40.250.10">
    <property type="entry name" value="Rhodanese-like domain"/>
    <property type="match status" value="2"/>
</dbReference>
<dbReference type="InterPro" id="IPR036188">
    <property type="entry name" value="FAD/NAD-bd_sf"/>
</dbReference>
<dbReference type="PRINTS" id="PR00411">
    <property type="entry name" value="PNDRDTASEI"/>
</dbReference>
<dbReference type="EMBL" id="QWGR01000002">
    <property type="protein sequence ID" value="RIJ49748.1"/>
    <property type="molecule type" value="Genomic_DNA"/>
</dbReference>
<evidence type="ECO:0000256" key="5">
    <source>
        <dbReference type="ARBA" id="ARBA00023002"/>
    </source>
</evidence>
<evidence type="ECO:0000256" key="1">
    <source>
        <dbReference type="ARBA" id="ARBA00001974"/>
    </source>
</evidence>